<evidence type="ECO:0000256" key="1">
    <source>
        <dbReference type="SAM" id="MobiDB-lite"/>
    </source>
</evidence>
<name>A0ABW6PMX3_9NOCA</name>
<sequence>MDTTVNRLTADDDLFLKLHSLYPDALVNQLAWRFAEPLPRAVLDRFHAHLAAGFLGRKVVRARVPLARPYWVPSTEAFPLHWDPQPVTDVVEWFSDRAHVSFDPARGLVWRLAASPTADGGTVVSLATSHVASDGGAVLFAVGDALERLTAGTAPARAGSSGALVGAAPARPVRADLADAASQGRAVVRGVRAAVAARAVSEPTRHDRRAADPVASGPEWTPSDVIVQCELDQWRKVAAEHGGTVNGLLVALGAGLFGRSGRLADGAELRVDIPNSRREDGDPRANATTGLPIAVRYTADSPIDLAAVRASIKRAALAYGDPATTPPLQHLQPVQMILPRAVLHRFARTAKAPECLCTNLGESAAGVADFAGRRAAAVLMRPVITTNETDLFRRVEVGVNLSFCTDGELVTLAVTGADPDRFPTRAALRAAVTTEFAVWGLDPIFW</sequence>
<comment type="caution">
    <text evidence="2">The sequence shown here is derived from an EMBL/GenBank/DDBJ whole genome shotgun (WGS) entry which is preliminary data.</text>
</comment>
<evidence type="ECO:0008006" key="4">
    <source>
        <dbReference type="Google" id="ProtNLM"/>
    </source>
</evidence>
<gene>
    <name evidence="2" type="ORF">ACFYTF_12830</name>
</gene>
<evidence type="ECO:0000313" key="3">
    <source>
        <dbReference type="Proteomes" id="UP001601444"/>
    </source>
</evidence>
<dbReference type="EMBL" id="JBIAMX010000006">
    <property type="protein sequence ID" value="MFF0543708.1"/>
    <property type="molecule type" value="Genomic_DNA"/>
</dbReference>
<dbReference type="RefSeq" id="WP_387700335.1">
    <property type="nucleotide sequence ID" value="NZ_JBIAMX010000006.1"/>
</dbReference>
<keyword evidence="3" id="KW-1185">Reference proteome</keyword>
<accession>A0ABW6PMX3</accession>
<feature type="region of interest" description="Disordered" evidence="1">
    <location>
        <begin position="199"/>
        <end position="219"/>
    </location>
</feature>
<proteinExistence type="predicted"/>
<dbReference type="Proteomes" id="UP001601444">
    <property type="component" value="Unassembled WGS sequence"/>
</dbReference>
<reference evidence="2 3" key="1">
    <citation type="submission" date="2024-10" db="EMBL/GenBank/DDBJ databases">
        <title>The Natural Products Discovery Center: Release of the First 8490 Sequenced Strains for Exploring Actinobacteria Biosynthetic Diversity.</title>
        <authorList>
            <person name="Kalkreuter E."/>
            <person name="Kautsar S.A."/>
            <person name="Yang D."/>
            <person name="Bader C.D."/>
            <person name="Teijaro C.N."/>
            <person name="Fluegel L."/>
            <person name="Davis C.M."/>
            <person name="Simpson J.R."/>
            <person name="Lauterbach L."/>
            <person name="Steele A.D."/>
            <person name="Gui C."/>
            <person name="Meng S."/>
            <person name="Li G."/>
            <person name="Viehrig K."/>
            <person name="Ye F."/>
            <person name="Su P."/>
            <person name="Kiefer A.F."/>
            <person name="Nichols A."/>
            <person name="Cepeda A.J."/>
            <person name="Yan W."/>
            <person name="Fan B."/>
            <person name="Jiang Y."/>
            <person name="Adhikari A."/>
            <person name="Zheng C.-J."/>
            <person name="Schuster L."/>
            <person name="Cowan T.M."/>
            <person name="Smanski M.J."/>
            <person name="Chevrette M.G."/>
            <person name="De Carvalho L.P.S."/>
            <person name="Shen B."/>
        </authorList>
    </citation>
    <scope>NUCLEOTIDE SEQUENCE [LARGE SCALE GENOMIC DNA]</scope>
    <source>
        <strain evidence="2 3">NPDC004045</strain>
    </source>
</reference>
<dbReference type="SUPFAM" id="SSF52777">
    <property type="entry name" value="CoA-dependent acyltransferases"/>
    <property type="match status" value="1"/>
</dbReference>
<protein>
    <recommendedName>
        <fullName evidence="4">Diacylglycerol O-acyltransferase</fullName>
    </recommendedName>
</protein>
<evidence type="ECO:0000313" key="2">
    <source>
        <dbReference type="EMBL" id="MFF0543708.1"/>
    </source>
</evidence>
<organism evidence="2 3">
    <name type="scientific">Nocardia thailandica</name>
    <dbReference type="NCBI Taxonomy" id="257275"/>
    <lineage>
        <taxon>Bacteria</taxon>
        <taxon>Bacillati</taxon>
        <taxon>Actinomycetota</taxon>
        <taxon>Actinomycetes</taxon>
        <taxon>Mycobacteriales</taxon>
        <taxon>Nocardiaceae</taxon>
        <taxon>Nocardia</taxon>
    </lineage>
</organism>